<protein>
    <submittedName>
        <fullName evidence="1">Uncharacterized protein</fullName>
    </submittedName>
</protein>
<dbReference type="AlphaFoldDB" id="A0A1L8D7Y5"/>
<sequence length="72" mass="7986">MCLICLFIVMQKSVMKYMTRIGQKTGTLNTSKNVQMIPMTVLLATAYQNLNSGRRRMKGRNSSLVCVGNSGP</sequence>
<evidence type="ECO:0000313" key="1">
    <source>
        <dbReference type="EMBL" id="JAV02495.1"/>
    </source>
</evidence>
<accession>A0A1L8D7Y5</accession>
<dbReference type="EMBL" id="GFDF01011589">
    <property type="protein sequence ID" value="JAV02495.1"/>
    <property type="molecule type" value="Transcribed_RNA"/>
</dbReference>
<proteinExistence type="predicted"/>
<reference evidence="1" key="1">
    <citation type="submission" date="2016-12" db="EMBL/GenBank/DDBJ databases">
        <title>An insight into the sialome and mialome of the sand fly, Nyssomyia neivai.</title>
        <authorList>
            <person name="Sebastian V."/>
            <person name="Goulart T.M."/>
            <person name="Oliveira W."/>
            <person name="Calvo E."/>
            <person name="Oliveira L.F."/>
            <person name="Pinto M.C."/>
            <person name="Rosselino A.M."/>
            <person name="Ribeiro J.M."/>
        </authorList>
    </citation>
    <scope>NUCLEOTIDE SEQUENCE</scope>
</reference>
<name>A0A1L8D7Y5_9DIPT</name>
<organism evidence="1">
    <name type="scientific">Nyssomyia neivai</name>
    <dbReference type="NCBI Taxonomy" id="330878"/>
    <lineage>
        <taxon>Eukaryota</taxon>
        <taxon>Metazoa</taxon>
        <taxon>Ecdysozoa</taxon>
        <taxon>Arthropoda</taxon>
        <taxon>Hexapoda</taxon>
        <taxon>Insecta</taxon>
        <taxon>Pterygota</taxon>
        <taxon>Neoptera</taxon>
        <taxon>Endopterygota</taxon>
        <taxon>Diptera</taxon>
        <taxon>Nematocera</taxon>
        <taxon>Psychodoidea</taxon>
        <taxon>Psychodidae</taxon>
        <taxon>Nyssomyia</taxon>
    </lineage>
</organism>